<organism evidence="1 2">
    <name type="scientific">Boeremia exigua</name>
    <dbReference type="NCBI Taxonomy" id="749465"/>
    <lineage>
        <taxon>Eukaryota</taxon>
        <taxon>Fungi</taxon>
        <taxon>Dikarya</taxon>
        <taxon>Ascomycota</taxon>
        <taxon>Pezizomycotina</taxon>
        <taxon>Dothideomycetes</taxon>
        <taxon>Pleosporomycetidae</taxon>
        <taxon>Pleosporales</taxon>
        <taxon>Pleosporineae</taxon>
        <taxon>Didymellaceae</taxon>
        <taxon>Boeremia</taxon>
    </lineage>
</organism>
<reference evidence="1" key="1">
    <citation type="submission" date="2022-11" db="EMBL/GenBank/DDBJ databases">
        <title>Genome Sequence of Boeremia exigua.</title>
        <authorList>
            <person name="Buettner E."/>
        </authorList>
    </citation>
    <scope>NUCLEOTIDE SEQUENCE</scope>
    <source>
        <strain evidence="1">CU02</strain>
    </source>
</reference>
<evidence type="ECO:0000313" key="1">
    <source>
        <dbReference type="EMBL" id="KAJ8117281.1"/>
    </source>
</evidence>
<sequence length="864" mass="96379">MVNDKKDHGLYCQKCRTPLNIDASIDQLNPAAFKLLTDSTVTAQQQSQKSNPPRQSRPTYPSSRHQTYETAIQSARNPTFKRNVPSSRFQNGGQNPAMSFVNVHMSESMMDPPEHPPRPVRSPDQQQLADVTQTQPAAPEPLRRSSTTAGSGTVGGASLGDGLETTQRMFEILSARSDIDHPICVECTELLVEGLQKRLGVATRERDAYVDYLRRANTDVPSPEEVKAADAALKAAKKAEATAIANLEKLEAEKVDLDAQLAALEAEARQLDQEEEEFWRDRNAFNSTLTEFQNERDALTARHAHDTQILNQLQRRSVYNDTFNITHDNHFATINGLRLGRLPHPYVDWPEINAAWGQTCLLLATLAERLGYKFQNYELSPMGSTSTILKLEVKNGASVADNQASTATAPNIQKQRLELYSSGDFPINFGFLHRKFDTAMVAFLECLRQLGEFVEHQGVDAGSSLRVGMGGPGVKMPYEIRKDRIHDQSIKLALSKEESWTKASAGLANCLQAQCCALFVNIWGSAGTATCINQHREVPIRDLSTQGQMPVTTRRSGRSPSPRNKPFDYGACPSEPIAQDKYFYTSNGIRKPILNRADGTPTEHISPPRNITAMRFDPAKWRDVPRPTNYHGSWPPTSASQLMSTRTVVDNDGESERTKKFYKTHGKQAYRECLGKFCWQETGLPDGIFCAEENCNHTFSEWLTGAAGWEERFELRTIPRMGCGLYSRCEWKKRDILGAYLGELIPSRTRNTEYCHEVFIGPEFEKTGAPVAYIDSEHCGNYIRFCNHSCENNANISEERVGDERVLVLRATKRIAAGEQITIDYGEDYFRDGQCLCGSAKCKYSKAANVSSVDAASDDVVMTG</sequence>
<keyword evidence="2" id="KW-1185">Reference proteome</keyword>
<proteinExistence type="predicted"/>
<evidence type="ECO:0000313" key="2">
    <source>
        <dbReference type="Proteomes" id="UP001153331"/>
    </source>
</evidence>
<dbReference type="Proteomes" id="UP001153331">
    <property type="component" value="Unassembled WGS sequence"/>
</dbReference>
<comment type="caution">
    <text evidence="1">The sequence shown here is derived from an EMBL/GenBank/DDBJ whole genome shotgun (WGS) entry which is preliminary data.</text>
</comment>
<accession>A0ACC2IQ60</accession>
<dbReference type="EMBL" id="JAPHNI010000059">
    <property type="protein sequence ID" value="KAJ8117281.1"/>
    <property type="molecule type" value="Genomic_DNA"/>
</dbReference>
<name>A0ACC2IQ60_9PLEO</name>
<protein>
    <submittedName>
        <fullName evidence="1">Uncharacterized protein</fullName>
    </submittedName>
</protein>
<gene>
    <name evidence="1" type="ORF">OPT61_g1494</name>
</gene>